<organism evidence="2 3">
    <name type="scientific">Mortierella alpina</name>
    <name type="common">Oleaginous fungus</name>
    <name type="synonym">Mortierella renispora</name>
    <dbReference type="NCBI Taxonomy" id="64518"/>
    <lineage>
        <taxon>Eukaryota</taxon>
        <taxon>Fungi</taxon>
        <taxon>Fungi incertae sedis</taxon>
        <taxon>Mucoromycota</taxon>
        <taxon>Mortierellomycotina</taxon>
        <taxon>Mortierellomycetes</taxon>
        <taxon>Mortierellales</taxon>
        <taxon>Mortierellaceae</taxon>
        <taxon>Mortierella</taxon>
    </lineage>
</organism>
<accession>A0A9P6IQN4</accession>
<sequence>MLQILSSPQDPTRVRNADTFTQNSKNATRSPNQGLAASKICLMCFHVSGQPSFLDQLVFQNVTNSLSAFQLACLESGDGTFVPPAVRKGSSASKGHRGRDAEAARRIKTIVTTVLTALVAIASSAFM</sequence>
<evidence type="ECO:0000313" key="2">
    <source>
        <dbReference type="EMBL" id="KAF9944456.1"/>
    </source>
</evidence>
<reference evidence="2" key="1">
    <citation type="journal article" date="2020" name="Fungal Divers.">
        <title>Resolving the Mortierellaceae phylogeny through synthesis of multi-gene phylogenetics and phylogenomics.</title>
        <authorList>
            <person name="Vandepol N."/>
            <person name="Liber J."/>
            <person name="Desiro A."/>
            <person name="Na H."/>
            <person name="Kennedy M."/>
            <person name="Barry K."/>
            <person name="Grigoriev I.V."/>
            <person name="Miller A.N."/>
            <person name="O'Donnell K."/>
            <person name="Stajich J.E."/>
            <person name="Bonito G."/>
        </authorList>
    </citation>
    <scope>NUCLEOTIDE SEQUENCE</scope>
    <source>
        <strain evidence="2">CK1249</strain>
    </source>
</reference>
<comment type="caution">
    <text evidence="2">The sequence shown here is derived from an EMBL/GenBank/DDBJ whole genome shotgun (WGS) entry which is preliminary data.</text>
</comment>
<proteinExistence type="predicted"/>
<feature type="compositionally biased region" description="Polar residues" evidence="1">
    <location>
        <begin position="1"/>
        <end position="10"/>
    </location>
</feature>
<dbReference type="OrthoDB" id="2445262at2759"/>
<dbReference type="AlphaFoldDB" id="A0A9P6IQN4"/>
<evidence type="ECO:0000313" key="3">
    <source>
        <dbReference type="Proteomes" id="UP000738359"/>
    </source>
</evidence>
<keyword evidence="3" id="KW-1185">Reference proteome</keyword>
<dbReference type="EMBL" id="JAAAHY010002442">
    <property type="protein sequence ID" value="KAF9944456.1"/>
    <property type="molecule type" value="Genomic_DNA"/>
</dbReference>
<name>A0A9P6IQN4_MORAP</name>
<feature type="region of interest" description="Disordered" evidence="1">
    <location>
        <begin position="1"/>
        <end position="31"/>
    </location>
</feature>
<gene>
    <name evidence="2" type="ORF">BGZ70_004630</name>
</gene>
<dbReference type="Proteomes" id="UP000738359">
    <property type="component" value="Unassembled WGS sequence"/>
</dbReference>
<feature type="compositionally biased region" description="Polar residues" evidence="1">
    <location>
        <begin position="18"/>
        <end position="31"/>
    </location>
</feature>
<evidence type="ECO:0000256" key="1">
    <source>
        <dbReference type="SAM" id="MobiDB-lite"/>
    </source>
</evidence>
<protein>
    <submittedName>
        <fullName evidence="2">Uncharacterized protein</fullName>
    </submittedName>
</protein>